<dbReference type="SMART" id="SM00283">
    <property type="entry name" value="MA"/>
    <property type="match status" value="1"/>
</dbReference>
<evidence type="ECO:0000256" key="2">
    <source>
        <dbReference type="ARBA" id="ARBA00029447"/>
    </source>
</evidence>
<proteinExistence type="inferred from homology"/>
<dbReference type="PANTHER" id="PTHR32089:SF112">
    <property type="entry name" value="LYSOZYME-LIKE PROTEIN-RELATED"/>
    <property type="match status" value="1"/>
</dbReference>
<evidence type="ECO:0000256" key="1">
    <source>
        <dbReference type="ARBA" id="ARBA00023224"/>
    </source>
</evidence>
<dbReference type="InterPro" id="IPR025991">
    <property type="entry name" value="Chemoreceptor_zinc-bind_dom"/>
</dbReference>
<dbReference type="InterPro" id="IPR004089">
    <property type="entry name" value="MCPsignal_dom"/>
</dbReference>
<dbReference type="STRING" id="1963862.B4O97_04445"/>
<evidence type="ECO:0000259" key="5">
    <source>
        <dbReference type="PROSITE" id="PS50111"/>
    </source>
</evidence>
<dbReference type="Pfam" id="PF13682">
    <property type="entry name" value="CZB"/>
    <property type="match status" value="1"/>
</dbReference>
<evidence type="ECO:0008006" key="9">
    <source>
        <dbReference type="Google" id="ProtNLM"/>
    </source>
</evidence>
<dbReference type="PROSITE" id="PS50885">
    <property type="entry name" value="HAMP"/>
    <property type="match status" value="1"/>
</dbReference>
<sequence>MAAKRDTTSITTYVVILISAICATGVLILVLQFLNLRELDKRFNSLNKQLELRTKLFVRIQQSLGYDGIIHNLKDFVIRRDSRYLEAAQEKVDYALELLEEYRGLEGVSEDEVSRIDFVGNMVGKYDQITRYFASTDTSSMNTRELDALTQVDHTMAVNSLENLTRDYELFASRGREEVMQVIRLSIVGLLAPALVAALALLFLFLLIGRRLRNRILRIQKATLRIGPGDLRDSIALESRDFLGSIAANFDTAIEHFQDAALSIRATLTESRASAGDLTRQIESILTATNRINSEIRKLQLATHRLSSNAAESSTATEEITATIRNLARGIDNQVSAVTQTSASIEEMAASIRSVASVTEARMESSRDLARLTERGEAELASTDGYISEISASVDDMLEMIDVIEHVADQTDMLSMNAAIEAAHAGETGKGFAVVAEEIRKLAESTRENSGQISGRLKNTITSIHSALESSRSSREAFVALQNSISGMLDSFAEISDSTQELSAGSRQILSAVASLMSVSGEIKLGSEEILSGSEEISASLISMQKTADTVGKDVSEVLQSAGAISDAAAHISEAGIHNSEGLQRLASRVSFFKLMDDESASEEIDFSTYILQHHRWVSRVGSALAGNETISLSEMTDHHGCDVGRWIDSEGENLFRDKPVFAELKQSHEQVHQLLRQIVRNLHDGKTEEANDGFSDLIETSNRLVALFSRLKDTPDTREA</sequence>
<evidence type="ECO:0000259" key="6">
    <source>
        <dbReference type="PROSITE" id="PS50885"/>
    </source>
</evidence>
<keyword evidence="4" id="KW-0472">Membrane</keyword>
<keyword evidence="4" id="KW-1133">Transmembrane helix</keyword>
<evidence type="ECO:0000256" key="4">
    <source>
        <dbReference type="SAM" id="Phobius"/>
    </source>
</evidence>
<protein>
    <recommendedName>
        <fullName evidence="9">Methyl-accepting transducer domain-containing protein</fullName>
    </recommendedName>
</protein>
<feature type="domain" description="Methyl-accepting transducer" evidence="5">
    <location>
        <begin position="309"/>
        <end position="545"/>
    </location>
</feature>
<dbReference type="InterPro" id="IPR004090">
    <property type="entry name" value="Chemotax_Me-accpt_rcpt"/>
</dbReference>
<dbReference type="SUPFAM" id="SSF58104">
    <property type="entry name" value="Methyl-accepting chemotaxis protein (MCP) signaling domain"/>
    <property type="match status" value="1"/>
</dbReference>
<dbReference type="RefSeq" id="WP_083048719.1">
    <property type="nucleotide sequence ID" value="NZ_MWQY01000004.1"/>
</dbReference>
<reference evidence="7 8" key="1">
    <citation type="submission" date="2017-03" db="EMBL/GenBank/DDBJ databases">
        <title>Draft Genome sequence of Marispirochaeta sp. strain JC444.</title>
        <authorList>
            <person name="Shivani Y."/>
            <person name="Subhash Y."/>
            <person name="Sasikala C."/>
            <person name="Ramana C."/>
        </authorList>
    </citation>
    <scope>NUCLEOTIDE SEQUENCE [LARGE SCALE GENOMIC DNA]</scope>
    <source>
        <strain evidence="7 8">JC444</strain>
    </source>
</reference>
<name>A0A1Y1S0R1_9SPIO</name>
<dbReference type="OrthoDB" id="9808588at2"/>
<evidence type="ECO:0000313" key="8">
    <source>
        <dbReference type="Proteomes" id="UP000192343"/>
    </source>
</evidence>
<dbReference type="Gene3D" id="6.10.340.10">
    <property type="match status" value="1"/>
</dbReference>
<dbReference type="Pfam" id="PF00015">
    <property type="entry name" value="MCPsignal"/>
    <property type="match status" value="1"/>
</dbReference>
<organism evidence="7 8">
    <name type="scientific">Marispirochaeta aestuarii</name>
    <dbReference type="NCBI Taxonomy" id="1963862"/>
    <lineage>
        <taxon>Bacteria</taxon>
        <taxon>Pseudomonadati</taxon>
        <taxon>Spirochaetota</taxon>
        <taxon>Spirochaetia</taxon>
        <taxon>Spirochaetales</taxon>
        <taxon>Spirochaetaceae</taxon>
        <taxon>Marispirochaeta</taxon>
    </lineage>
</organism>
<keyword evidence="8" id="KW-1185">Reference proteome</keyword>
<dbReference type="Proteomes" id="UP000192343">
    <property type="component" value="Unassembled WGS sequence"/>
</dbReference>
<keyword evidence="1 3" id="KW-0807">Transducer</keyword>
<dbReference type="GO" id="GO:0004888">
    <property type="term" value="F:transmembrane signaling receptor activity"/>
    <property type="evidence" value="ECO:0007669"/>
    <property type="project" value="InterPro"/>
</dbReference>
<dbReference type="Gene3D" id="1.10.287.950">
    <property type="entry name" value="Methyl-accepting chemotaxis protein"/>
    <property type="match status" value="1"/>
</dbReference>
<dbReference type="EMBL" id="MWQY01000004">
    <property type="protein sequence ID" value="ORC36880.1"/>
    <property type="molecule type" value="Genomic_DNA"/>
</dbReference>
<dbReference type="GO" id="GO:0007165">
    <property type="term" value="P:signal transduction"/>
    <property type="evidence" value="ECO:0007669"/>
    <property type="project" value="UniProtKB-KW"/>
</dbReference>
<comment type="caution">
    <text evidence="7">The sequence shown here is derived from an EMBL/GenBank/DDBJ whole genome shotgun (WGS) entry which is preliminary data.</text>
</comment>
<dbReference type="PROSITE" id="PS50111">
    <property type="entry name" value="CHEMOTAXIS_TRANSDUC_2"/>
    <property type="match status" value="1"/>
</dbReference>
<feature type="domain" description="HAMP" evidence="6">
    <location>
        <begin position="210"/>
        <end position="262"/>
    </location>
</feature>
<keyword evidence="4" id="KW-0812">Transmembrane</keyword>
<dbReference type="GO" id="GO:0016020">
    <property type="term" value="C:membrane"/>
    <property type="evidence" value="ECO:0007669"/>
    <property type="project" value="InterPro"/>
</dbReference>
<evidence type="ECO:0000313" key="7">
    <source>
        <dbReference type="EMBL" id="ORC36880.1"/>
    </source>
</evidence>
<evidence type="ECO:0000256" key="3">
    <source>
        <dbReference type="PROSITE-ProRule" id="PRU00284"/>
    </source>
</evidence>
<dbReference type="PRINTS" id="PR00260">
    <property type="entry name" value="CHEMTRNSDUCR"/>
</dbReference>
<gene>
    <name evidence="7" type="ORF">B4O97_04445</name>
</gene>
<accession>A0A1Y1S0R1</accession>
<dbReference type="InterPro" id="IPR003660">
    <property type="entry name" value="HAMP_dom"/>
</dbReference>
<dbReference type="GO" id="GO:0006935">
    <property type="term" value="P:chemotaxis"/>
    <property type="evidence" value="ECO:0007669"/>
    <property type="project" value="InterPro"/>
</dbReference>
<comment type="similarity">
    <text evidence="2">Belongs to the methyl-accepting chemotaxis (MCP) protein family.</text>
</comment>
<dbReference type="Gene3D" id="1.20.120.30">
    <property type="entry name" value="Aspartate receptor, ligand-binding domain"/>
    <property type="match status" value="1"/>
</dbReference>
<dbReference type="PANTHER" id="PTHR32089">
    <property type="entry name" value="METHYL-ACCEPTING CHEMOTAXIS PROTEIN MCPB"/>
    <property type="match status" value="1"/>
</dbReference>
<dbReference type="AlphaFoldDB" id="A0A1Y1S0R1"/>
<feature type="transmembrane region" description="Helical" evidence="4">
    <location>
        <begin position="12"/>
        <end position="34"/>
    </location>
</feature>
<feature type="transmembrane region" description="Helical" evidence="4">
    <location>
        <begin position="182"/>
        <end position="208"/>
    </location>
</feature>